<evidence type="ECO:0000313" key="3">
    <source>
        <dbReference type="Proteomes" id="UP000059188"/>
    </source>
</evidence>
<proteinExistence type="predicted"/>
<dbReference type="Proteomes" id="UP000059188">
    <property type="component" value="Unassembled WGS sequence"/>
</dbReference>
<evidence type="ECO:0000256" key="1">
    <source>
        <dbReference type="SAM" id="MobiDB-lite"/>
    </source>
</evidence>
<evidence type="ECO:0000313" key="2">
    <source>
        <dbReference type="EMBL" id="CEL54705.1"/>
    </source>
</evidence>
<organism evidence="2 3">
    <name type="scientific">Thanatephorus cucumeris (strain AG1-IB / isolate 7/3/14)</name>
    <name type="common">Lettuce bottom rot fungus</name>
    <name type="synonym">Rhizoctonia solani</name>
    <dbReference type="NCBI Taxonomy" id="1108050"/>
    <lineage>
        <taxon>Eukaryota</taxon>
        <taxon>Fungi</taxon>
        <taxon>Dikarya</taxon>
        <taxon>Basidiomycota</taxon>
        <taxon>Agaricomycotina</taxon>
        <taxon>Agaricomycetes</taxon>
        <taxon>Cantharellales</taxon>
        <taxon>Ceratobasidiaceae</taxon>
        <taxon>Rhizoctonia</taxon>
        <taxon>Rhizoctonia solani AG-1</taxon>
    </lineage>
</organism>
<protein>
    <submittedName>
        <fullName evidence="2">Uncharacterized protein</fullName>
    </submittedName>
</protein>
<dbReference type="EMBL" id="LN679117">
    <property type="protein sequence ID" value="CEL54705.1"/>
    <property type="molecule type" value="Genomic_DNA"/>
</dbReference>
<sequence length="114" mass="12883">MQARRTDRRNDELESQAMVVLCKRSQSRFWPGPLGSSMQTHPSHPPQDLGSTLYRPTPPSDLRVQFSTYIFPPSPRTPPPPRTVYIPGLTTSHLDSTRAEAVDPHSNSLHIIPW</sequence>
<gene>
    <name evidence="2" type="ORF">RSOLAG1IB_07239</name>
</gene>
<keyword evidence="3" id="KW-1185">Reference proteome</keyword>
<dbReference type="AlphaFoldDB" id="A0A0B7FAY7"/>
<reference evidence="2 3" key="1">
    <citation type="submission" date="2014-11" db="EMBL/GenBank/DDBJ databases">
        <authorList>
            <person name="Wibberg Daniel"/>
        </authorList>
    </citation>
    <scope>NUCLEOTIDE SEQUENCE [LARGE SCALE GENOMIC DNA]</scope>
    <source>
        <strain evidence="2">Rhizoctonia solani AG1-IB 7/3/14</strain>
    </source>
</reference>
<accession>A0A0B7FAY7</accession>
<name>A0A0B7FAY7_THACB</name>
<feature type="region of interest" description="Disordered" evidence="1">
    <location>
        <begin position="31"/>
        <end position="58"/>
    </location>
</feature>